<name>U2KXC3_9FIRM</name>
<dbReference type="Proteomes" id="UP000016662">
    <property type="component" value="Unassembled WGS sequence"/>
</dbReference>
<dbReference type="GO" id="GO:1904680">
    <property type="term" value="F:peptide transmembrane transporter activity"/>
    <property type="evidence" value="ECO:0007669"/>
    <property type="project" value="TreeGrafter"/>
</dbReference>
<accession>U2KXC3</accession>
<dbReference type="InterPro" id="IPR039424">
    <property type="entry name" value="SBP_5"/>
</dbReference>
<feature type="signal peptide" evidence="5">
    <location>
        <begin position="1"/>
        <end position="24"/>
    </location>
</feature>
<proteinExistence type="inferred from homology"/>
<dbReference type="EMBL" id="AWVF01000087">
    <property type="protein sequence ID" value="ERJ96942.1"/>
    <property type="molecule type" value="Genomic_DNA"/>
</dbReference>
<dbReference type="CDD" id="cd08504">
    <property type="entry name" value="PBP2_OppA"/>
    <property type="match status" value="1"/>
</dbReference>
<gene>
    <name evidence="7" type="ORF">RUMCAL_00689</name>
</gene>
<dbReference type="RefSeq" id="WP_021682149.1">
    <property type="nucleotide sequence ID" value="NZ_KI260405.1"/>
</dbReference>
<evidence type="ECO:0000256" key="3">
    <source>
        <dbReference type="ARBA" id="ARBA00022448"/>
    </source>
</evidence>
<evidence type="ECO:0000313" key="8">
    <source>
        <dbReference type="Proteomes" id="UP000016662"/>
    </source>
</evidence>
<organism evidence="7 8">
    <name type="scientific">Ruminococcus callidus ATCC 27760</name>
    <dbReference type="NCBI Taxonomy" id="411473"/>
    <lineage>
        <taxon>Bacteria</taxon>
        <taxon>Bacillati</taxon>
        <taxon>Bacillota</taxon>
        <taxon>Clostridia</taxon>
        <taxon>Eubacteriales</taxon>
        <taxon>Oscillospiraceae</taxon>
        <taxon>Ruminococcus</taxon>
    </lineage>
</organism>
<evidence type="ECO:0000256" key="4">
    <source>
        <dbReference type="ARBA" id="ARBA00022729"/>
    </source>
</evidence>
<protein>
    <submittedName>
        <fullName evidence="7">ABC transporter, substrate-binding protein, family 5</fullName>
    </submittedName>
</protein>
<dbReference type="GO" id="GO:0043190">
    <property type="term" value="C:ATP-binding cassette (ABC) transporter complex"/>
    <property type="evidence" value="ECO:0007669"/>
    <property type="project" value="InterPro"/>
</dbReference>
<keyword evidence="3" id="KW-0813">Transport</keyword>
<evidence type="ECO:0000313" key="7">
    <source>
        <dbReference type="EMBL" id="ERJ96942.1"/>
    </source>
</evidence>
<dbReference type="PANTHER" id="PTHR30290">
    <property type="entry name" value="PERIPLASMIC BINDING COMPONENT OF ABC TRANSPORTER"/>
    <property type="match status" value="1"/>
</dbReference>
<evidence type="ECO:0000259" key="6">
    <source>
        <dbReference type="Pfam" id="PF00496"/>
    </source>
</evidence>
<dbReference type="GO" id="GO:0030313">
    <property type="term" value="C:cell envelope"/>
    <property type="evidence" value="ECO:0007669"/>
    <property type="project" value="UniProtKB-SubCell"/>
</dbReference>
<dbReference type="SUPFAM" id="SSF53850">
    <property type="entry name" value="Periplasmic binding protein-like II"/>
    <property type="match status" value="1"/>
</dbReference>
<feature type="chain" id="PRO_5038498824" evidence="5">
    <location>
        <begin position="25"/>
        <end position="557"/>
    </location>
</feature>
<keyword evidence="4 5" id="KW-0732">Signal</keyword>
<dbReference type="Gene3D" id="3.40.190.10">
    <property type="entry name" value="Periplasmic binding protein-like II"/>
    <property type="match status" value="1"/>
</dbReference>
<dbReference type="eggNOG" id="COG4166">
    <property type="taxonomic scope" value="Bacteria"/>
</dbReference>
<evidence type="ECO:0000256" key="5">
    <source>
        <dbReference type="SAM" id="SignalP"/>
    </source>
</evidence>
<sequence length="557" mass="61985">MSVRKSLRCFSILLVAVCTLPLCTGCSIPFLEQEESDGSGYLFTASLAANPKSLDPQSATDAASKTIIENLYEGLVELDENGSPQLAAAENYTVSPDGLTYTFTLKSDRFWFYDANADDVVDDDEKWQVTADDYVYAFQRIFDPQTQSPYTSMFSCLQNADAVQSGQLAPEEIGVRAVSSTVLQFSLSRPDAEFFSNLASTAAMPCNETFFQQTKGRYGLDKDSVASCGAFYLRLWFYDPYGNQNQIFMRRNSVNAEARRVYPTNLTFQIRKSSDESAADFSNGTADLFISPVYQAQYMESSNYAVTASRATTLGLIFNPNDVAFSNHKIRQALSMGIDRANIGKNSNGDLLPAYGLIPPAVHWNGTAYRDNYPETQTAYDADAALALFQEGMQEIGKESLDSTKILVCSALMDCENLHDIIQTWQEVFGFYIGIEEVSESDYWKRLADQTYTVAVYGITAGYDSPAGVLDQFYSRTNQFYYANGSVDAAINALHQCSSAEALQQQCAQLEQTILNEFCFLPIFYKNQYCITKSSNKDIGYDPFSGALNFRNAKHFE</sequence>
<comment type="similarity">
    <text evidence="2">Belongs to the bacterial solute-binding protein 5 family.</text>
</comment>
<dbReference type="GO" id="GO:0015833">
    <property type="term" value="P:peptide transport"/>
    <property type="evidence" value="ECO:0007669"/>
    <property type="project" value="TreeGrafter"/>
</dbReference>
<comment type="caution">
    <text evidence="7">The sequence shown here is derived from an EMBL/GenBank/DDBJ whole genome shotgun (WGS) entry which is preliminary data.</text>
</comment>
<dbReference type="Pfam" id="PF00496">
    <property type="entry name" value="SBP_bac_5"/>
    <property type="match status" value="1"/>
</dbReference>
<comment type="subcellular location">
    <subcellularLocation>
        <location evidence="1">Cell envelope</location>
    </subcellularLocation>
</comment>
<dbReference type="GO" id="GO:0042597">
    <property type="term" value="C:periplasmic space"/>
    <property type="evidence" value="ECO:0007669"/>
    <property type="project" value="UniProtKB-ARBA"/>
</dbReference>
<dbReference type="PIRSF" id="PIRSF002741">
    <property type="entry name" value="MppA"/>
    <property type="match status" value="1"/>
</dbReference>
<dbReference type="Gene3D" id="3.90.76.10">
    <property type="entry name" value="Dipeptide-binding Protein, Domain 1"/>
    <property type="match status" value="1"/>
</dbReference>
<dbReference type="PANTHER" id="PTHR30290:SF10">
    <property type="entry name" value="PERIPLASMIC OLIGOPEPTIDE-BINDING PROTEIN-RELATED"/>
    <property type="match status" value="1"/>
</dbReference>
<dbReference type="Gene3D" id="3.10.105.10">
    <property type="entry name" value="Dipeptide-binding Protein, Domain 3"/>
    <property type="match status" value="1"/>
</dbReference>
<dbReference type="STRING" id="411473.RUMCAL_00689"/>
<dbReference type="InterPro" id="IPR000914">
    <property type="entry name" value="SBP_5_dom"/>
</dbReference>
<evidence type="ECO:0000256" key="2">
    <source>
        <dbReference type="ARBA" id="ARBA00005695"/>
    </source>
</evidence>
<dbReference type="AlphaFoldDB" id="U2KXC3"/>
<dbReference type="PATRIC" id="fig|411473.3.peg.542"/>
<keyword evidence="8" id="KW-1185">Reference proteome</keyword>
<dbReference type="InterPro" id="IPR030678">
    <property type="entry name" value="Peptide/Ni-bd"/>
</dbReference>
<dbReference type="OrthoDB" id="9801912at2"/>
<dbReference type="HOGENOM" id="CLU_017028_0_3_9"/>
<reference evidence="7 8" key="1">
    <citation type="submission" date="2013-07" db="EMBL/GenBank/DDBJ databases">
        <authorList>
            <person name="Weinstock G."/>
            <person name="Sodergren E."/>
            <person name="Wylie T."/>
            <person name="Fulton L."/>
            <person name="Fulton R."/>
            <person name="Fronick C."/>
            <person name="O'Laughlin M."/>
            <person name="Godfrey J."/>
            <person name="Miner T."/>
            <person name="Herter B."/>
            <person name="Appelbaum E."/>
            <person name="Cordes M."/>
            <person name="Lek S."/>
            <person name="Wollam A."/>
            <person name="Pepin K.H."/>
            <person name="Palsikar V.B."/>
            <person name="Mitreva M."/>
            <person name="Wilson R.K."/>
        </authorList>
    </citation>
    <scope>NUCLEOTIDE SEQUENCE [LARGE SCALE GENOMIC DNA]</scope>
    <source>
        <strain evidence="7 8">ATCC 27760</strain>
    </source>
</reference>
<feature type="domain" description="Solute-binding protein family 5" evidence="6">
    <location>
        <begin position="85"/>
        <end position="479"/>
    </location>
</feature>
<evidence type="ECO:0000256" key="1">
    <source>
        <dbReference type="ARBA" id="ARBA00004196"/>
    </source>
</evidence>